<evidence type="ECO:0000256" key="4">
    <source>
        <dbReference type="ARBA" id="ARBA00022723"/>
    </source>
</evidence>
<evidence type="ECO:0000256" key="9">
    <source>
        <dbReference type="ARBA" id="ARBA00023157"/>
    </source>
</evidence>
<proteinExistence type="inferred from homology"/>
<evidence type="ECO:0000256" key="7">
    <source>
        <dbReference type="ARBA" id="ARBA00022833"/>
    </source>
</evidence>
<comment type="similarity">
    <text evidence="2">Belongs to the peptidase M43B family.</text>
</comment>
<evidence type="ECO:0000256" key="10">
    <source>
        <dbReference type="SAM" id="SignalP"/>
    </source>
</evidence>
<evidence type="ECO:0000259" key="11">
    <source>
        <dbReference type="Pfam" id="PF05572"/>
    </source>
</evidence>
<evidence type="ECO:0000313" key="13">
    <source>
        <dbReference type="Proteomes" id="UP000756346"/>
    </source>
</evidence>
<dbReference type="EMBL" id="JAGTJQ010000003">
    <property type="protein sequence ID" value="KAH7034764.1"/>
    <property type="molecule type" value="Genomic_DNA"/>
</dbReference>
<dbReference type="GeneID" id="70190420"/>
<dbReference type="GO" id="GO:0008237">
    <property type="term" value="F:metallopeptidase activity"/>
    <property type="evidence" value="ECO:0007669"/>
    <property type="project" value="UniProtKB-KW"/>
</dbReference>
<keyword evidence="4" id="KW-0479">Metal-binding</keyword>
<dbReference type="AlphaFoldDB" id="A0A9P8YB20"/>
<dbReference type="Pfam" id="PF05572">
    <property type="entry name" value="Peptidase_M43"/>
    <property type="match status" value="1"/>
</dbReference>
<keyword evidence="5 10" id="KW-0732">Signal</keyword>
<evidence type="ECO:0000256" key="6">
    <source>
        <dbReference type="ARBA" id="ARBA00022801"/>
    </source>
</evidence>
<keyword evidence="6" id="KW-0378">Hydrolase</keyword>
<feature type="chain" id="PRO_5040377642" description="Peptidase M43 pregnancy-associated plasma-A domain-containing protein" evidence="10">
    <location>
        <begin position="22"/>
        <end position="281"/>
    </location>
</feature>
<evidence type="ECO:0000256" key="2">
    <source>
        <dbReference type="ARBA" id="ARBA00008721"/>
    </source>
</evidence>
<dbReference type="Gene3D" id="3.40.390.10">
    <property type="entry name" value="Collagenase (Catalytic Domain)"/>
    <property type="match status" value="1"/>
</dbReference>
<comment type="caution">
    <text evidence="12">The sequence shown here is derived from an EMBL/GenBank/DDBJ whole genome shotgun (WGS) entry which is preliminary data.</text>
</comment>
<name>A0A9P8YB20_9PEZI</name>
<feature type="signal peptide" evidence="10">
    <location>
        <begin position="1"/>
        <end position="21"/>
    </location>
</feature>
<keyword evidence="3" id="KW-0645">Protease</keyword>
<dbReference type="OrthoDB" id="536211at2759"/>
<dbReference type="PANTHER" id="PTHR47466">
    <property type="match status" value="1"/>
</dbReference>
<dbReference type="Proteomes" id="UP000756346">
    <property type="component" value="Unassembled WGS sequence"/>
</dbReference>
<evidence type="ECO:0000256" key="3">
    <source>
        <dbReference type="ARBA" id="ARBA00022670"/>
    </source>
</evidence>
<organism evidence="12 13">
    <name type="scientific">Microdochium trichocladiopsis</name>
    <dbReference type="NCBI Taxonomy" id="1682393"/>
    <lineage>
        <taxon>Eukaryota</taxon>
        <taxon>Fungi</taxon>
        <taxon>Dikarya</taxon>
        <taxon>Ascomycota</taxon>
        <taxon>Pezizomycotina</taxon>
        <taxon>Sordariomycetes</taxon>
        <taxon>Xylariomycetidae</taxon>
        <taxon>Xylariales</taxon>
        <taxon>Microdochiaceae</taxon>
        <taxon>Microdochium</taxon>
    </lineage>
</organism>
<dbReference type="CDD" id="cd04275">
    <property type="entry name" value="ZnMc_pappalysin_like"/>
    <property type="match status" value="1"/>
</dbReference>
<sequence>MFIKTLTTTALLALYAATVSARGFGCGAPEPDAYQIADARAFYKEFKASAAAVGTDGVSIQASTPFTVSVYVHVVATSSSKYITQTQVNNQISALNSAYSPHNISFKLAATDFTTNTSWGKDGNETAMKKALRKGTYKDLNLYFTESLGDGLLGYCYFPVSKPTSSDITLDGCTILAQSVPGGTAAPYNLGGTAIHEVGHWMNLFHTFQGGCNGGDSIDDTPAQASASSGCPTGRDSCPSLAGLDPIHNYMDYSDDACYTEFSAGQDARMHAAWTTYRAGK</sequence>
<comment type="function">
    <text evidence="1">Secreted metalloproteinase that allows assimilation of proteinaceous substrates.</text>
</comment>
<dbReference type="GO" id="GO:0046872">
    <property type="term" value="F:metal ion binding"/>
    <property type="evidence" value="ECO:0007669"/>
    <property type="project" value="UniProtKB-KW"/>
</dbReference>
<keyword evidence="8" id="KW-0482">Metalloprotease</keyword>
<accession>A0A9P8YB20</accession>
<dbReference type="InterPro" id="IPR008754">
    <property type="entry name" value="Peptidase_M43"/>
</dbReference>
<evidence type="ECO:0000256" key="5">
    <source>
        <dbReference type="ARBA" id="ARBA00022729"/>
    </source>
</evidence>
<protein>
    <recommendedName>
        <fullName evidence="11">Peptidase M43 pregnancy-associated plasma-A domain-containing protein</fullName>
    </recommendedName>
</protein>
<evidence type="ECO:0000256" key="8">
    <source>
        <dbReference type="ARBA" id="ARBA00023049"/>
    </source>
</evidence>
<feature type="domain" description="Peptidase M43 pregnancy-associated plasma-A" evidence="11">
    <location>
        <begin position="137"/>
        <end position="273"/>
    </location>
</feature>
<dbReference type="InterPro" id="IPR024079">
    <property type="entry name" value="MetalloPept_cat_dom_sf"/>
</dbReference>
<evidence type="ECO:0000313" key="12">
    <source>
        <dbReference type="EMBL" id="KAH7034764.1"/>
    </source>
</evidence>
<dbReference type="SUPFAM" id="SSF55486">
    <property type="entry name" value="Metalloproteases ('zincins'), catalytic domain"/>
    <property type="match status" value="1"/>
</dbReference>
<dbReference type="PANTHER" id="PTHR47466:SF1">
    <property type="entry name" value="METALLOPROTEASE MEP1 (AFU_ORTHOLOGUE AFUA_1G07730)-RELATED"/>
    <property type="match status" value="1"/>
</dbReference>
<dbReference type="RefSeq" id="XP_046014857.1">
    <property type="nucleotide sequence ID" value="XM_046160874.1"/>
</dbReference>
<reference evidence="12" key="1">
    <citation type="journal article" date="2021" name="Nat. Commun.">
        <title>Genetic determinants of endophytism in the Arabidopsis root mycobiome.</title>
        <authorList>
            <person name="Mesny F."/>
            <person name="Miyauchi S."/>
            <person name="Thiergart T."/>
            <person name="Pickel B."/>
            <person name="Atanasova L."/>
            <person name="Karlsson M."/>
            <person name="Huettel B."/>
            <person name="Barry K.W."/>
            <person name="Haridas S."/>
            <person name="Chen C."/>
            <person name="Bauer D."/>
            <person name="Andreopoulos W."/>
            <person name="Pangilinan J."/>
            <person name="LaButti K."/>
            <person name="Riley R."/>
            <person name="Lipzen A."/>
            <person name="Clum A."/>
            <person name="Drula E."/>
            <person name="Henrissat B."/>
            <person name="Kohler A."/>
            <person name="Grigoriev I.V."/>
            <person name="Martin F.M."/>
            <person name="Hacquard S."/>
        </authorList>
    </citation>
    <scope>NUCLEOTIDE SEQUENCE</scope>
    <source>
        <strain evidence="12">MPI-CAGE-CH-0230</strain>
    </source>
</reference>
<dbReference type="GO" id="GO:0006508">
    <property type="term" value="P:proteolysis"/>
    <property type="evidence" value="ECO:0007669"/>
    <property type="project" value="UniProtKB-KW"/>
</dbReference>
<keyword evidence="13" id="KW-1185">Reference proteome</keyword>
<keyword evidence="9" id="KW-1015">Disulfide bond</keyword>
<evidence type="ECO:0000256" key="1">
    <source>
        <dbReference type="ARBA" id="ARBA00003174"/>
    </source>
</evidence>
<keyword evidence="7" id="KW-0862">Zinc</keyword>
<gene>
    <name evidence="12" type="ORF">B0I36DRAFT_381627</name>
</gene>